<organism evidence="1">
    <name type="scientific">hydrothermal vent metagenome</name>
    <dbReference type="NCBI Taxonomy" id="652676"/>
    <lineage>
        <taxon>unclassified sequences</taxon>
        <taxon>metagenomes</taxon>
        <taxon>ecological metagenomes</taxon>
    </lineage>
</organism>
<proteinExistence type="predicted"/>
<reference evidence="1" key="1">
    <citation type="submission" date="2015-10" db="EMBL/GenBank/DDBJ databases">
        <authorList>
            <person name="Gilbert D.G."/>
        </authorList>
    </citation>
    <scope>NUCLEOTIDE SEQUENCE</scope>
</reference>
<evidence type="ECO:0000313" key="1">
    <source>
        <dbReference type="EMBL" id="CUV09953.1"/>
    </source>
</evidence>
<sequence>MNERVAVNEFVRRQTKESGKSFSSQLSFEDIALHAEVQMSAGHFKEGYREGVRIVASAADITKQFTCPFVKIDAATELSAKYVQRRPDEKFYIQVRAKTGTLLPAGKVELILYRHDVLAENDEQSTAAEWELISFHALPEGIDEMPMGPVTMMRNQLKLPGGTKANYSAAEWAHSVEFWQHYAALETEQ</sequence>
<dbReference type="PANTHER" id="PTHR38666:SF2">
    <property type="entry name" value="FLAGELLAR ASSOCIATED PROTEIN"/>
    <property type="match status" value="1"/>
</dbReference>
<dbReference type="AlphaFoldDB" id="A0A160VH40"/>
<evidence type="ECO:0008006" key="2">
    <source>
        <dbReference type="Google" id="ProtNLM"/>
    </source>
</evidence>
<protein>
    <recommendedName>
        <fullName evidence="2">DUF3228 domain-containing protein</fullName>
    </recommendedName>
</protein>
<accession>A0A160VH40</accession>
<dbReference type="InterPro" id="IPR021610">
    <property type="entry name" value="DUF3228"/>
</dbReference>
<dbReference type="EMBL" id="FAXC01000328">
    <property type="protein sequence ID" value="CUV09953.1"/>
    <property type="molecule type" value="Genomic_DNA"/>
</dbReference>
<dbReference type="PANTHER" id="PTHR38666">
    <property type="match status" value="1"/>
</dbReference>
<dbReference type="Pfam" id="PF11539">
    <property type="entry name" value="DUF3228"/>
    <property type="match status" value="1"/>
</dbReference>
<name>A0A160VH40_9ZZZZ</name>
<gene>
    <name evidence="1" type="ORF">MGWOODY_Mmi735</name>
</gene>